<keyword evidence="10" id="KW-0482">Metalloprotease</keyword>
<comment type="function">
    <text evidence="6">Catalyzes the synthesis of activated sulfate.</text>
</comment>
<feature type="region of interest" description="Disordered" evidence="7">
    <location>
        <begin position="235"/>
        <end position="254"/>
    </location>
</feature>
<feature type="binding site" evidence="6">
    <location>
        <begin position="375"/>
        <end position="382"/>
    </location>
    <ligand>
        <name>ATP</name>
        <dbReference type="ChEBI" id="CHEBI:30616"/>
    </ligand>
</feature>
<dbReference type="InterPro" id="IPR050512">
    <property type="entry name" value="Sulf_AdTrans/APS_kinase"/>
</dbReference>
<evidence type="ECO:0000313" key="11">
    <source>
        <dbReference type="Proteomes" id="UP001501585"/>
    </source>
</evidence>
<dbReference type="Pfam" id="PF14306">
    <property type="entry name" value="PUA_2"/>
    <property type="match status" value="1"/>
</dbReference>
<feature type="domain" description="APS kinase" evidence="8">
    <location>
        <begin position="367"/>
        <end position="518"/>
    </location>
</feature>
<keyword evidence="4 6" id="KW-0547">Nucleotide-binding</keyword>
<evidence type="ECO:0000313" key="10">
    <source>
        <dbReference type="EMBL" id="GAA2010780.1"/>
    </source>
</evidence>
<comment type="catalytic activity">
    <reaction evidence="1 6">
        <text>adenosine 5'-phosphosulfate + ATP = 3'-phosphoadenylyl sulfate + ADP + H(+)</text>
        <dbReference type="Rhea" id="RHEA:24152"/>
        <dbReference type="ChEBI" id="CHEBI:15378"/>
        <dbReference type="ChEBI" id="CHEBI:30616"/>
        <dbReference type="ChEBI" id="CHEBI:58243"/>
        <dbReference type="ChEBI" id="CHEBI:58339"/>
        <dbReference type="ChEBI" id="CHEBI:456216"/>
        <dbReference type="EC" id="2.7.1.25"/>
    </reaction>
</comment>
<comment type="similarity">
    <text evidence="6">Belongs to the APS kinase family.</text>
</comment>
<dbReference type="Proteomes" id="UP001501585">
    <property type="component" value="Unassembled WGS sequence"/>
</dbReference>
<evidence type="ECO:0000256" key="2">
    <source>
        <dbReference type="ARBA" id="ARBA00012121"/>
    </source>
</evidence>
<keyword evidence="6" id="KW-0597">Phosphoprotein</keyword>
<keyword evidence="10" id="KW-0645">Protease</keyword>
<dbReference type="SUPFAM" id="SSF52540">
    <property type="entry name" value="P-loop containing nucleoside triphosphate hydrolases"/>
    <property type="match status" value="1"/>
</dbReference>
<feature type="region of interest" description="Disordered" evidence="7">
    <location>
        <begin position="1"/>
        <end position="25"/>
    </location>
</feature>
<keyword evidence="6 10" id="KW-0418">Kinase</keyword>
<evidence type="ECO:0000256" key="7">
    <source>
        <dbReference type="SAM" id="MobiDB-lite"/>
    </source>
</evidence>
<dbReference type="GO" id="GO:0016779">
    <property type="term" value="F:nucleotidyltransferase activity"/>
    <property type="evidence" value="ECO:0007669"/>
    <property type="project" value="UniProtKB-KW"/>
</dbReference>
<evidence type="ECO:0000256" key="3">
    <source>
        <dbReference type="ARBA" id="ARBA00022679"/>
    </source>
</evidence>
<evidence type="ECO:0000256" key="5">
    <source>
        <dbReference type="ARBA" id="ARBA00022840"/>
    </source>
</evidence>
<protein>
    <recommendedName>
        <fullName evidence="2 6">Adenylyl-sulfate kinase</fullName>
        <ecNumber evidence="2 6">2.7.1.25</ecNumber>
    </recommendedName>
    <alternativeName>
        <fullName evidence="6">APS kinase</fullName>
    </alternativeName>
    <alternativeName>
        <fullName evidence="6">ATP adenosine-5'-phosphosulfate 3'-phosphotransferase</fullName>
    </alternativeName>
    <alternativeName>
        <fullName evidence="6">Adenosine-5'-phosphosulfate kinase</fullName>
    </alternativeName>
</protein>
<accession>A0ABP5F152</accession>
<keyword evidence="11" id="KW-1185">Reference proteome</keyword>
<dbReference type="PANTHER" id="PTHR42700:SF1">
    <property type="entry name" value="SULFATE ADENYLYLTRANSFERASE"/>
    <property type="match status" value="1"/>
</dbReference>
<keyword evidence="10" id="KW-0378">Hydrolase</keyword>
<organism evidence="10 11">
    <name type="scientific">Nocardiopsis rhodophaea</name>
    <dbReference type="NCBI Taxonomy" id="280238"/>
    <lineage>
        <taxon>Bacteria</taxon>
        <taxon>Bacillati</taxon>
        <taxon>Actinomycetota</taxon>
        <taxon>Actinomycetes</taxon>
        <taxon>Streptosporangiales</taxon>
        <taxon>Nocardiopsidaceae</taxon>
        <taxon>Nocardiopsis</taxon>
    </lineage>
</organism>
<evidence type="ECO:0000259" key="9">
    <source>
        <dbReference type="Pfam" id="PF14306"/>
    </source>
</evidence>
<dbReference type="Gene3D" id="3.40.50.300">
    <property type="entry name" value="P-loop containing nucleotide triphosphate hydrolases"/>
    <property type="match status" value="1"/>
</dbReference>
<evidence type="ECO:0000256" key="1">
    <source>
        <dbReference type="ARBA" id="ARBA00001823"/>
    </source>
</evidence>
<evidence type="ECO:0000256" key="6">
    <source>
        <dbReference type="HAMAP-Rule" id="MF_00065"/>
    </source>
</evidence>
<dbReference type="EC" id="2.7.1.25" evidence="2 6"/>
<reference evidence="11" key="1">
    <citation type="journal article" date="2019" name="Int. J. Syst. Evol. Microbiol.">
        <title>The Global Catalogue of Microorganisms (GCM) 10K type strain sequencing project: providing services to taxonomists for standard genome sequencing and annotation.</title>
        <authorList>
            <consortium name="The Broad Institute Genomics Platform"/>
            <consortium name="The Broad Institute Genome Sequencing Center for Infectious Disease"/>
            <person name="Wu L."/>
            <person name="Ma J."/>
        </authorList>
    </citation>
    <scope>NUCLEOTIDE SEQUENCE [LARGE SCALE GENOMIC DNA]</scope>
    <source>
        <strain evidence="11">JCM 15313</strain>
    </source>
</reference>
<evidence type="ECO:0000259" key="8">
    <source>
        <dbReference type="Pfam" id="PF01583"/>
    </source>
</evidence>
<dbReference type="NCBIfam" id="TIGR00455">
    <property type="entry name" value="apsK"/>
    <property type="match status" value="1"/>
</dbReference>
<dbReference type="SUPFAM" id="SSF88697">
    <property type="entry name" value="PUA domain-like"/>
    <property type="match status" value="1"/>
</dbReference>
<dbReference type="InterPro" id="IPR027417">
    <property type="entry name" value="P-loop_NTPase"/>
</dbReference>
<dbReference type="GO" id="GO:0008237">
    <property type="term" value="F:metallopeptidase activity"/>
    <property type="evidence" value="ECO:0007669"/>
    <property type="project" value="UniProtKB-KW"/>
</dbReference>
<keyword evidence="5 6" id="KW-0067">ATP-binding</keyword>
<name>A0ABP5F152_9ACTN</name>
<dbReference type="InterPro" id="IPR025980">
    <property type="entry name" value="ATP-Sase_PUA-like_dom"/>
</dbReference>
<dbReference type="HAMAP" id="MF_00065">
    <property type="entry name" value="Adenylyl_sulf_kinase"/>
    <property type="match status" value="1"/>
</dbReference>
<gene>
    <name evidence="6" type="primary">cysC</name>
    <name evidence="10" type="ORF">GCM10009799_43700</name>
</gene>
<comment type="caution">
    <text evidence="6">Lacks conserved residue(s) required for the propagation of feature annotation.</text>
</comment>
<feature type="domain" description="ATP-sulfurylase PUA-like" evidence="9">
    <location>
        <begin position="19"/>
        <end position="110"/>
    </location>
</feature>
<dbReference type="EMBL" id="BAAAPC010000022">
    <property type="protein sequence ID" value="GAA2010780.1"/>
    <property type="molecule type" value="Genomic_DNA"/>
</dbReference>
<comment type="caution">
    <text evidence="10">The sequence shown here is derived from an EMBL/GenBank/DDBJ whole genome shotgun (WGS) entry which is preliminary data.</text>
</comment>
<evidence type="ECO:0000256" key="4">
    <source>
        <dbReference type="ARBA" id="ARBA00022741"/>
    </source>
</evidence>
<dbReference type="Gene3D" id="3.10.400.10">
    <property type="entry name" value="Sulfate adenylyltransferase"/>
    <property type="match status" value="1"/>
</dbReference>
<comment type="pathway">
    <text evidence="6">Sulfur metabolism; hydrogen sulfide biosynthesis; sulfite from sulfate: step 2/3.</text>
</comment>
<feature type="compositionally biased region" description="Low complexity" evidence="7">
    <location>
        <begin position="238"/>
        <end position="254"/>
    </location>
</feature>
<keyword evidence="10" id="KW-0548">Nucleotidyltransferase</keyword>
<dbReference type="Gene3D" id="3.40.50.620">
    <property type="entry name" value="HUPs"/>
    <property type="match status" value="1"/>
</dbReference>
<proteinExistence type="inferred from homology"/>
<keyword evidence="3 6" id="KW-0808">Transferase</keyword>
<dbReference type="InterPro" id="IPR002891">
    <property type="entry name" value="APS"/>
</dbReference>
<sequence>MTAGRAEVGLDANQQGQGRQDTAPVFTPDPATLAHLELILNGGYPLPGFMTSEEAASTIKHGRLPGGTPWPVPVTLPVPDTLADADQLVLADPEGAPLAELRVSERWWCDDGDRDDGHGHRLAGEVRFSRPPMYGVLRHLRMAPAEIRGQREIGGFADRPLLAVLAGRPLHHRSLHQIRAAAEEVAEDGRAEVLVIINTPLDDEGLTPAIIAAEPLLPPRTRFVVATLPTPACGDVHPSPAAPSGRAPGGTAPRLPTGRYDLLAAHVARAYGATHLLIDRAPRTPAPSDEDLEPAPIPILPAAEWCYDTRDELWRQADQVTADRAEIEPSDAEVEEMLARGRELPAWFTPARVAAELHRLRPARTRRGLTVFFTGLSGSGKSTVARGVAEGVRRAGRTVTLLDGDVVRRMLSAGLTFSREDRDLNIRRIGYVAAEITRHGGVAICAPIAPYAATRAQVRAMVEETGDFFLVHVATPLEVCEARDRKGLYAKARAGEIPEFTGVSDPYEEPADADLVLDTQHTTEGESVAEVLAALRAGGWLPDHN</sequence>
<dbReference type="RefSeq" id="WP_344164872.1">
    <property type="nucleotide sequence ID" value="NZ_BAAAPC010000022.1"/>
</dbReference>
<dbReference type="SUPFAM" id="SSF52374">
    <property type="entry name" value="Nucleotidylyl transferase"/>
    <property type="match status" value="1"/>
</dbReference>
<dbReference type="CDD" id="cd02027">
    <property type="entry name" value="APSK"/>
    <property type="match status" value="1"/>
</dbReference>
<dbReference type="InterPro" id="IPR059117">
    <property type="entry name" value="APS_kinase_dom"/>
</dbReference>
<dbReference type="PANTHER" id="PTHR42700">
    <property type="entry name" value="SULFATE ADENYLYLTRANSFERASE"/>
    <property type="match status" value="1"/>
</dbReference>
<dbReference type="InterPro" id="IPR015947">
    <property type="entry name" value="PUA-like_sf"/>
</dbReference>
<dbReference type="GO" id="GO:0016301">
    <property type="term" value="F:kinase activity"/>
    <property type="evidence" value="ECO:0007669"/>
    <property type="project" value="UniProtKB-KW"/>
</dbReference>
<dbReference type="NCBIfam" id="NF003013">
    <property type="entry name" value="PRK03846.1"/>
    <property type="match status" value="1"/>
</dbReference>
<dbReference type="InterPro" id="IPR014729">
    <property type="entry name" value="Rossmann-like_a/b/a_fold"/>
</dbReference>
<dbReference type="Pfam" id="PF01583">
    <property type="entry name" value="APS_kinase"/>
    <property type="match status" value="1"/>
</dbReference>